<dbReference type="Pfam" id="PF01965">
    <property type="entry name" value="DJ-1_PfpI"/>
    <property type="match status" value="1"/>
</dbReference>
<dbReference type="OrthoDB" id="543156at2759"/>
<accession>A0A0C9YIK9</accession>
<reference evidence="3" key="2">
    <citation type="submission" date="2015-01" db="EMBL/GenBank/DDBJ databases">
        <title>Evolutionary Origins and Diversification of the Mycorrhizal Mutualists.</title>
        <authorList>
            <consortium name="DOE Joint Genome Institute"/>
            <consortium name="Mycorrhizal Genomics Consortium"/>
            <person name="Kohler A."/>
            <person name="Kuo A."/>
            <person name="Nagy L.G."/>
            <person name="Floudas D."/>
            <person name="Copeland A."/>
            <person name="Barry K.W."/>
            <person name="Cichocki N."/>
            <person name="Veneault-Fourrey C."/>
            <person name="LaButti K."/>
            <person name="Lindquist E.A."/>
            <person name="Lipzen A."/>
            <person name="Lundell T."/>
            <person name="Morin E."/>
            <person name="Murat C."/>
            <person name="Riley R."/>
            <person name="Ohm R."/>
            <person name="Sun H."/>
            <person name="Tunlid A."/>
            <person name="Henrissat B."/>
            <person name="Grigoriev I.V."/>
            <person name="Hibbett D.S."/>
            <person name="Martin F."/>
        </authorList>
    </citation>
    <scope>NUCLEOTIDE SEQUENCE [LARGE SCALE GENOMIC DNA]</scope>
    <source>
        <strain evidence="3">LaAM-08-1</strain>
    </source>
</reference>
<dbReference type="SUPFAM" id="SSF52317">
    <property type="entry name" value="Class I glutamine amidotransferase-like"/>
    <property type="match status" value="1"/>
</dbReference>
<dbReference type="Gene3D" id="3.40.50.880">
    <property type="match status" value="1"/>
</dbReference>
<dbReference type="Proteomes" id="UP000054477">
    <property type="component" value="Unassembled WGS sequence"/>
</dbReference>
<dbReference type="InterPro" id="IPR029062">
    <property type="entry name" value="Class_I_gatase-like"/>
</dbReference>
<organism evidence="2 3">
    <name type="scientific">Laccaria amethystina LaAM-08-1</name>
    <dbReference type="NCBI Taxonomy" id="1095629"/>
    <lineage>
        <taxon>Eukaryota</taxon>
        <taxon>Fungi</taxon>
        <taxon>Dikarya</taxon>
        <taxon>Basidiomycota</taxon>
        <taxon>Agaricomycotina</taxon>
        <taxon>Agaricomycetes</taxon>
        <taxon>Agaricomycetidae</taxon>
        <taxon>Agaricales</taxon>
        <taxon>Agaricineae</taxon>
        <taxon>Hydnangiaceae</taxon>
        <taxon>Laccaria</taxon>
    </lineage>
</organism>
<dbReference type="HOGENOM" id="CLU_000445_44_8_1"/>
<dbReference type="PANTHER" id="PTHR43130">
    <property type="entry name" value="ARAC-FAMILY TRANSCRIPTIONAL REGULATOR"/>
    <property type="match status" value="1"/>
</dbReference>
<evidence type="ECO:0000259" key="1">
    <source>
        <dbReference type="Pfam" id="PF01965"/>
    </source>
</evidence>
<evidence type="ECO:0000313" key="3">
    <source>
        <dbReference type="Proteomes" id="UP000054477"/>
    </source>
</evidence>
<sequence>MTSTTISHHTSPPNLSFAVILLPGYQWLDAAGPVDYLNNHSQARLREIDSDPALVAKAPILTWYYVAATLDPIPATSGPKQTPTHTFATCPRVDYVFMPGNSLKPVVPPEFTKFVQTRFADPKVRFLTICTGSIVLAPTGILNHLRVASNKKGLKYLAQSGQLDHNVHWVGDRRWVKDGKVWSAAGITSGIDLAAEFARVYFDKDVVEEAKEISEEVPKPDTPDPYAWILKGIDLGYGDHHPHKK</sequence>
<dbReference type="EMBL" id="KN838545">
    <property type="protein sequence ID" value="KIK07898.1"/>
    <property type="molecule type" value="Genomic_DNA"/>
</dbReference>
<dbReference type="AlphaFoldDB" id="A0A0C9YIK9"/>
<dbReference type="InterPro" id="IPR002818">
    <property type="entry name" value="DJ-1/PfpI"/>
</dbReference>
<evidence type="ECO:0000313" key="2">
    <source>
        <dbReference type="EMBL" id="KIK07898.1"/>
    </source>
</evidence>
<name>A0A0C9YIK9_9AGAR</name>
<gene>
    <name evidence="2" type="ORF">K443DRAFT_86480</name>
</gene>
<dbReference type="PANTHER" id="PTHR43130:SF7">
    <property type="entry name" value="DJ-1_PFPI DOMAIN-CONTAINING PROTEIN"/>
    <property type="match status" value="1"/>
</dbReference>
<protein>
    <submittedName>
        <fullName evidence="2">Unplaced genomic scaffold K443scaffold_10, whole genome shotgun sequence</fullName>
    </submittedName>
</protein>
<proteinExistence type="predicted"/>
<keyword evidence="3" id="KW-1185">Reference proteome</keyword>
<reference evidence="2 3" key="1">
    <citation type="submission" date="2014-04" db="EMBL/GenBank/DDBJ databases">
        <authorList>
            <consortium name="DOE Joint Genome Institute"/>
            <person name="Kuo A."/>
            <person name="Kohler A."/>
            <person name="Nagy L.G."/>
            <person name="Floudas D."/>
            <person name="Copeland A."/>
            <person name="Barry K.W."/>
            <person name="Cichocki N."/>
            <person name="Veneault-Fourrey C."/>
            <person name="LaButti K."/>
            <person name="Lindquist E.A."/>
            <person name="Lipzen A."/>
            <person name="Lundell T."/>
            <person name="Morin E."/>
            <person name="Murat C."/>
            <person name="Sun H."/>
            <person name="Tunlid A."/>
            <person name="Henrissat B."/>
            <person name="Grigoriev I.V."/>
            <person name="Hibbett D.S."/>
            <person name="Martin F."/>
            <person name="Nordberg H.P."/>
            <person name="Cantor M.N."/>
            <person name="Hua S.X."/>
        </authorList>
    </citation>
    <scope>NUCLEOTIDE SEQUENCE [LARGE SCALE GENOMIC DNA]</scope>
    <source>
        <strain evidence="2 3">LaAM-08-1</strain>
    </source>
</reference>
<dbReference type="InterPro" id="IPR052158">
    <property type="entry name" value="INH-QAR"/>
</dbReference>
<feature type="domain" description="DJ-1/PfpI" evidence="1">
    <location>
        <begin position="20"/>
        <end position="198"/>
    </location>
</feature>